<comment type="caution">
    <text evidence="1">The sequence shown here is derived from an EMBL/GenBank/DDBJ whole genome shotgun (WGS) entry which is preliminary data.</text>
</comment>
<evidence type="ECO:0000313" key="1">
    <source>
        <dbReference type="EMBL" id="MEK9501498.1"/>
    </source>
</evidence>
<keyword evidence="2" id="KW-1185">Reference proteome</keyword>
<protein>
    <submittedName>
        <fullName evidence="1">Uncharacterized protein</fullName>
    </submittedName>
</protein>
<proteinExistence type="predicted"/>
<sequence length="87" mass="9841">MRLYAIEKDVHAVDFGPVEILFYHGRPVALKHYADKILYVITENVTRDVPFRRSFRTGWTGKVEVTGGQAALEERILEAIQAMPAPA</sequence>
<evidence type="ECO:0000313" key="2">
    <source>
        <dbReference type="Proteomes" id="UP001484239"/>
    </source>
</evidence>
<reference evidence="1 2" key="1">
    <citation type="submission" date="2024-02" db="EMBL/GenBank/DDBJ databases">
        <title>A novel Gemmatimonadota bacterium.</title>
        <authorList>
            <person name="Du Z.-J."/>
            <person name="Ye Y.-Q."/>
        </authorList>
    </citation>
    <scope>NUCLEOTIDE SEQUENCE [LARGE SCALE GENOMIC DNA]</scope>
    <source>
        <strain evidence="1 2">DH-20</strain>
    </source>
</reference>
<accession>A0ABU9E9U1</accession>
<name>A0ABU9E9U1_9BACT</name>
<organism evidence="1 2">
    <name type="scientific">Gaopeijia maritima</name>
    <dbReference type="NCBI Taxonomy" id="3119007"/>
    <lineage>
        <taxon>Bacteria</taxon>
        <taxon>Pseudomonadati</taxon>
        <taxon>Gemmatimonadota</taxon>
        <taxon>Longimicrobiia</taxon>
        <taxon>Gaopeijiales</taxon>
        <taxon>Gaopeijiaceae</taxon>
        <taxon>Gaopeijia</taxon>
    </lineage>
</organism>
<dbReference type="EMBL" id="JBBHLI010000006">
    <property type="protein sequence ID" value="MEK9501498.1"/>
    <property type="molecule type" value="Genomic_DNA"/>
</dbReference>
<dbReference type="Proteomes" id="UP001484239">
    <property type="component" value="Unassembled WGS sequence"/>
</dbReference>
<dbReference type="RefSeq" id="WP_405281693.1">
    <property type="nucleotide sequence ID" value="NZ_CP144380.1"/>
</dbReference>
<gene>
    <name evidence="1" type="ORF">WI372_10960</name>
</gene>